<dbReference type="InterPro" id="IPR036390">
    <property type="entry name" value="WH_DNA-bd_sf"/>
</dbReference>
<protein>
    <submittedName>
        <fullName evidence="1">HTH domain-containing protein</fullName>
    </submittedName>
</protein>
<gene>
    <name evidence="1" type="ORF">J3359_04465</name>
</gene>
<dbReference type="SUPFAM" id="SSF46785">
    <property type="entry name" value="Winged helix' DNA-binding domain"/>
    <property type="match status" value="1"/>
</dbReference>
<reference evidence="1 2" key="1">
    <citation type="submission" date="2021-03" db="EMBL/GenBank/DDBJ databases">
        <title>Complete genome of Polaribacter_sp.SM13.</title>
        <authorList>
            <person name="Jeong S.W."/>
            <person name="Bae J.W."/>
        </authorList>
    </citation>
    <scope>NUCLEOTIDE SEQUENCE [LARGE SCALE GENOMIC DNA]</scope>
    <source>
        <strain evidence="1 2">SM13</strain>
    </source>
</reference>
<evidence type="ECO:0000313" key="2">
    <source>
        <dbReference type="Proteomes" id="UP000663920"/>
    </source>
</evidence>
<sequence length="66" mass="8101">MTYFERKEKERHLLYLIDHKRLSSLEKVANDFECSVRTIKRMISSLRNDGYKICYCRKSCKYFLEN</sequence>
<evidence type="ECO:0000313" key="1">
    <source>
        <dbReference type="EMBL" id="QTE23542.1"/>
    </source>
</evidence>
<keyword evidence="2" id="KW-1185">Reference proteome</keyword>
<name>A0A975CQT5_9FLAO</name>
<dbReference type="KEGG" id="pcea:J3359_04465"/>
<dbReference type="EMBL" id="CP071869">
    <property type="protein sequence ID" value="QTE23542.1"/>
    <property type="molecule type" value="Genomic_DNA"/>
</dbReference>
<dbReference type="AlphaFoldDB" id="A0A975CQT5"/>
<dbReference type="Gene3D" id="1.10.10.10">
    <property type="entry name" value="Winged helix-like DNA-binding domain superfamily/Winged helix DNA-binding domain"/>
    <property type="match status" value="1"/>
</dbReference>
<proteinExistence type="predicted"/>
<dbReference type="InterPro" id="IPR036388">
    <property type="entry name" value="WH-like_DNA-bd_sf"/>
</dbReference>
<organism evidence="1 2">
    <name type="scientific">Polaribacter cellanae</name>
    <dbReference type="NCBI Taxonomy" id="2818493"/>
    <lineage>
        <taxon>Bacteria</taxon>
        <taxon>Pseudomonadati</taxon>
        <taxon>Bacteroidota</taxon>
        <taxon>Flavobacteriia</taxon>
        <taxon>Flavobacteriales</taxon>
        <taxon>Flavobacteriaceae</taxon>
    </lineage>
</organism>
<accession>A0A975CQT5</accession>
<dbReference type="Proteomes" id="UP000663920">
    <property type="component" value="Chromosome"/>
</dbReference>